<dbReference type="Pfam" id="PF00144">
    <property type="entry name" value="Beta-lactamase"/>
    <property type="match status" value="1"/>
</dbReference>
<dbReference type="SUPFAM" id="SSF56601">
    <property type="entry name" value="beta-lactamase/transpeptidase-like"/>
    <property type="match status" value="1"/>
</dbReference>
<dbReference type="GO" id="GO:0016787">
    <property type="term" value="F:hydrolase activity"/>
    <property type="evidence" value="ECO:0007669"/>
    <property type="project" value="UniProtKB-KW"/>
</dbReference>
<keyword evidence="2" id="KW-0378">Hydrolase</keyword>
<dbReference type="InterPro" id="IPR001466">
    <property type="entry name" value="Beta-lactam-related"/>
</dbReference>
<dbReference type="Gene3D" id="3.40.710.10">
    <property type="entry name" value="DD-peptidase/beta-lactamase superfamily"/>
    <property type="match status" value="1"/>
</dbReference>
<dbReference type="RefSeq" id="WP_229956767.1">
    <property type="nucleotide sequence ID" value="NZ_BAAAEM010000003.1"/>
</dbReference>
<reference evidence="2 3" key="1">
    <citation type="journal article" date="2019" name="Int. J. Syst. Evol. Microbiol.">
        <title>The Global Catalogue of Microorganisms (GCM) 10K type strain sequencing project: providing services to taxonomists for standard genome sequencing and annotation.</title>
        <authorList>
            <consortium name="The Broad Institute Genomics Platform"/>
            <consortium name="The Broad Institute Genome Sequencing Center for Infectious Disease"/>
            <person name="Wu L."/>
            <person name="Ma J."/>
        </authorList>
    </citation>
    <scope>NUCLEOTIDE SEQUENCE [LARGE SCALE GENOMIC DNA]</scope>
    <source>
        <strain evidence="2 3">JCM 14162</strain>
    </source>
</reference>
<keyword evidence="3" id="KW-1185">Reference proteome</keyword>
<dbReference type="InterPro" id="IPR012338">
    <property type="entry name" value="Beta-lactam/transpept-like"/>
</dbReference>
<organism evidence="2 3">
    <name type="scientific">Parasphingorhabdus litoris</name>
    <dbReference type="NCBI Taxonomy" id="394733"/>
    <lineage>
        <taxon>Bacteria</taxon>
        <taxon>Pseudomonadati</taxon>
        <taxon>Pseudomonadota</taxon>
        <taxon>Alphaproteobacteria</taxon>
        <taxon>Sphingomonadales</taxon>
        <taxon>Sphingomonadaceae</taxon>
        <taxon>Parasphingorhabdus</taxon>
    </lineage>
</organism>
<protein>
    <submittedName>
        <fullName evidence="2">EstA family serine hydrolase</fullName>
    </submittedName>
</protein>
<evidence type="ECO:0000313" key="3">
    <source>
        <dbReference type="Proteomes" id="UP001500713"/>
    </source>
</evidence>
<dbReference type="Proteomes" id="UP001500713">
    <property type="component" value="Unassembled WGS sequence"/>
</dbReference>
<gene>
    <name evidence="2" type="ORF">GCM10009096_27130</name>
</gene>
<name>A0ABN1ATG6_9SPHN</name>
<feature type="domain" description="Beta-lactamase-related" evidence="1">
    <location>
        <begin position="21"/>
        <end position="356"/>
    </location>
</feature>
<evidence type="ECO:0000259" key="1">
    <source>
        <dbReference type="Pfam" id="PF00144"/>
    </source>
</evidence>
<dbReference type="PANTHER" id="PTHR43319">
    <property type="entry name" value="BETA-LACTAMASE-RELATED"/>
    <property type="match status" value="1"/>
</dbReference>
<dbReference type="PANTHER" id="PTHR43319:SF3">
    <property type="entry name" value="BETA-LACTAMASE-RELATED DOMAIN-CONTAINING PROTEIN"/>
    <property type="match status" value="1"/>
</dbReference>
<comment type="caution">
    <text evidence="2">The sequence shown here is derived from an EMBL/GenBank/DDBJ whole genome shotgun (WGS) entry which is preliminary data.</text>
</comment>
<proteinExistence type="predicted"/>
<dbReference type="InterPro" id="IPR052907">
    <property type="entry name" value="Beta-lactamase/esterase"/>
</dbReference>
<sequence length="376" mass="41309">MAEQIHGTCDSRFEAVKRAFQTNFRDHNDIGASVAVTYQGEFVVDLWGGHLDAERTTAWQEDTIVNVWSSTKTMAAMSLLLLADRGEVDLHAPAAKYWPEFAQNGKETVEVRHFLSHTAGLSGMDEPVEGDALYDWEWMTSSLAGQKPWWEPGTQSGYHALTQGHLIGEIVRRVTGQSIGNFFRQEIAEPVDADFHIGTAAKLDNRIGNLIPPADPIEMEENQSIASRTFANPKVDATEPRERKWRAAEIPAANGHGNARSIVRAQTAMANDGSAFGKKIMSEAGTKRIFEQQSAGIDLVLGVPMVFGMGYGLNNELMPLSPNKNTCFWGGYGGSTVLVDQDQRLCFSYVMNRMESGLLGDPRGLGLVQAIYASLQ</sequence>
<dbReference type="EMBL" id="BAAAEM010000003">
    <property type="protein sequence ID" value="GAA0483305.1"/>
    <property type="molecule type" value="Genomic_DNA"/>
</dbReference>
<evidence type="ECO:0000313" key="2">
    <source>
        <dbReference type="EMBL" id="GAA0483305.1"/>
    </source>
</evidence>
<accession>A0ABN1ATG6</accession>